<name>A0A1E7FWY1_9STRA</name>
<feature type="region of interest" description="Disordered" evidence="1">
    <location>
        <begin position="207"/>
        <end position="233"/>
    </location>
</feature>
<reference evidence="2 3" key="1">
    <citation type="submission" date="2016-09" db="EMBL/GenBank/DDBJ databases">
        <title>Extensive genetic diversity and differential bi-allelic expression allows diatom success in the polar Southern Ocean.</title>
        <authorList>
            <consortium name="DOE Joint Genome Institute"/>
            <person name="Mock T."/>
            <person name="Otillar R.P."/>
            <person name="Strauss J."/>
            <person name="Dupont C."/>
            <person name="Frickenhaus S."/>
            <person name="Maumus F."/>
            <person name="Mcmullan M."/>
            <person name="Sanges R."/>
            <person name="Schmutz J."/>
            <person name="Toseland A."/>
            <person name="Valas R."/>
            <person name="Veluchamy A."/>
            <person name="Ward B.J."/>
            <person name="Allen A."/>
            <person name="Barry K."/>
            <person name="Falciatore A."/>
            <person name="Ferrante M."/>
            <person name="Fortunato A.E."/>
            <person name="Gloeckner G."/>
            <person name="Gruber A."/>
            <person name="Hipkin R."/>
            <person name="Janech M."/>
            <person name="Kroth P."/>
            <person name="Leese F."/>
            <person name="Lindquist E."/>
            <person name="Lyon B.R."/>
            <person name="Martin J."/>
            <person name="Mayer C."/>
            <person name="Parker M."/>
            <person name="Quesneville H."/>
            <person name="Raymond J."/>
            <person name="Uhlig C."/>
            <person name="Valentin K.U."/>
            <person name="Worden A.Z."/>
            <person name="Armbrust E.V."/>
            <person name="Bowler C."/>
            <person name="Green B."/>
            <person name="Moulton V."/>
            <person name="Van Oosterhout C."/>
            <person name="Grigoriev I."/>
        </authorList>
    </citation>
    <scope>NUCLEOTIDE SEQUENCE [LARGE SCALE GENOMIC DNA]</scope>
    <source>
        <strain evidence="2 3">CCMP1102</strain>
    </source>
</reference>
<proteinExistence type="predicted"/>
<sequence length="233" mass="26152">MDVWRPDVNDVERISWGKPAKKKGTGSRGVPHRLNLDERFLFDKARREGFLQMEGSGWRSQRREAPLLNTYRSLCDARGQASIILHKRDTGIDELVCDLSTLRNPKIFHDVAKKCLELQEGGEIVFQGSETDTINDGNNDEDLSMILSTVEDGGNIENNENLDDEDTGPWETRPIYQLPPFCISWELQRSDAKALGKSFAKLFQTKEEKVGSSKKPVGVKPGKSRRSGGYGIG</sequence>
<dbReference type="OrthoDB" id="439808at2759"/>
<dbReference type="Proteomes" id="UP000095751">
    <property type="component" value="Unassembled WGS sequence"/>
</dbReference>
<keyword evidence="3" id="KW-1185">Reference proteome</keyword>
<evidence type="ECO:0000313" key="2">
    <source>
        <dbReference type="EMBL" id="OEU22660.1"/>
    </source>
</evidence>
<gene>
    <name evidence="2" type="ORF">FRACYDRAFT_223555</name>
</gene>
<accession>A0A1E7FWY1</accession>
<dbReference type="KEGG" id="fcy:FRACYDRAFT_223555"/>
<dbReference type="EMBL" id="KV784353">
    <property type="protein sequence ID" value="OEU22660.1"/>
    <property type="molecule type" value="Genomic_DNA"/>
</dbReference>
<evidence type="ECO:0000313" key="3">
    <source>
        <dbReference type="Proteomes" id="UP000095751"/>
    </source>
</evidence>
<dbReference type="InParanoid" id="A0A1E7FWY1"/>
<protein>
    <submittedName>
        <fullName evidence="2">Uncharacterized protein</fullName>
    </submittedName>
</protein>
<organism evidence="2 3">
    <name type="scientific">Fragilariopsis cylindrus CCMP1102</name>
    <dbReference type="NCBI Taxonomy" id="635003"/>
    <lineage>
        <taxon>Eukaryota</taxon>
        <taxon>Sar</taxon>
        <taxon>Stramenopiles</taxon>
        <taxon>Ochrophyta</taxon>
        <taxon>Bacillariophyta</taxon>
        <taxon>Bacillariophyceae</taxon>
        <taxon>Bacillariophycidae</taxon>
        <taxon>Bacillariales</taxon>
        <taxon>Bacillariaceae</taxon>
        <taxon>Fragilariopsis</taxon>
    </lineage>
</organism>
<evidence type="ECO:0000256" key="1">
    <source>
        <dbReference type="SAM" id="MobiDB-lite"/>
    </source>
</evidence>
<dbReference type="AlphaFoldDB" id="A0A1E7FWY1"/>